<dbReference type="EnsemblMetazoa" id="XM_003424061">
    <property type="protein sequence ID" value="XP_003424109"/>
    <property type="gene ID" value="LOC100123768"/>
</dbReference>
<feature type="compositionally biased region" description="Acidic residues" evidence="6">
    <location>
        <begin position="124"/>
        <end position="154"/>
    </location>
</feature>
<dbReference type="InParanoid" id="A0A7M7GC23"/>
<name>A0A7M7GC23_NASVI</name>
<reference evidence="7" key="1">
    <citation type="submission" date="2021-01" db="UniProtKB">
        <authorList>
            <consortium name="EnsemblMetazoa"/>
        </authorList>
    </citation>
    <scope>IDENTIFICATION</scope>
</reference>
<proteinExistence type="inferred from homology"/>
<dbReference type="GO" id="GO:0000727">
    <property type="term" value="P:double-strand break repair via break-induced replication"/>
    <property type="evidence" value="ECO:0007669"/>
    <property type="project" value="TreeGrafter"/>
</dbReference>
<dbReference type="GO" id="GO:0003697">
    <property type="term" value="F:single-stranded DNA binding"/>
    <property type="evidence" value="ECO:0007669"/>
    <property type="project" value="TreeGrafter"/>
</dbReference>
<dbReference type="AlphaFoldDB" id="A0A7M7GC23"/>
<accession>A0A7M7GC23</accession>
<dbReference type="GO" id="GO:0031261">
    <property type="term" value="C:DNA replication preinitiation complex"/>
    <property type="evidence" value="ECO:0007669"/>
    <property type="project" value="TreeGrafter"/>
</dbReference>
<dbReference type="Pfam" id="PF02724">
    <property type="entry name" value="CDC45"/>
    <property type="match status" value="1"/>
</dbReference>
<dbReference type="KEGG" id="nvi:100123768"/>
<comment type="similarity">
    <text evidence="2">Belongs to the CDC45 family.</text>
</comment>
<dbReference type="GO" id="GO:1902977">
    <property type="term" value="P:mitotic DNA replication preinitiation complex assembly"/>
    <property type="evidence" value="ECO:0007669"/>
    <property type="project" value="TreeGrafter"/>
</dbReference>
<dbReference type="GO" id="GO:0003688">
    <property type="term" value="F:DNA replication origin binding"/>
    <property type="evidence" value="ECO:0007669"/>
    <property type="project" value="TreeGrafter"/>
</dbReference>
<comment type="subcellular location">
    <subcellularLocation>
        <location evidence="1">Nucleus</location>
    </subcellularLocation>
</comment>
<dbReference type="SMR" id="A0A7M7GC23"/>
<evidence type="ECO:0000256" key="6">
    <source>
        <dbReference type="SAM" id="MobiDB-lite"/>
    </source>
</evidence>
<dbReference type="GeneID" id="100123768"/>
<evidence type="ECO:0000256" key="2">
    <source>
        <dbReference type="ARBA" id="ARBA00010727"/>
    </source>
</evidence>
<dbReference type="FunCoup" id="A0A7M7GC23">
    <property type="interactions" value="1129"/>
</dbReference>
<sequence>MFVKNLQNDFYNVIHGKQCLILVNFDVDAICASKILQALFKNDNIVYTLVPIQGVKEMVRAYQENADEIEFVIMINCGATLDIVDMLQPEEKVIFFILDSHRPYDLCNVYNETQVQILGNLNPDEEIPEYNDVFNDESSDEEQEDEISDGEDESNQAKRRRLNEARILKKRKRREWEEKRDEILFNYTQYSYYGKSSAVVAYEMTWQMSRDNLDMVWWAIIGSTEQAILSKVESSTSVLVAGDLQSHVARLSHNRGGDAEQLSAIKVTYDKDLQLALYRHWTVEDSFRHSIPTAVALRLWSIKGEQRLREFLAEMGLPLAQSRQRFSAMDLNLRQEFRGMVEKLANKYRISSIVGANFTMQYGYRFKYCATDIVYSMLAILESTTRDRPPQLCFLEASDCLTHSNKDLLDRGIEKAKNVLVHIYKTAQSILELKQVINAGTFLYVVLADSIMNSHMFCHPHILIILAQFILKAYVESSRNKRAATWPLVASATYSEEDGTCLIVGIPPVSEEQPRSLFGRAFEQAAKNTNSYIEADYFDSTIARLKIEGRLKFFDALAALLV</sequence>
<dbReference type="PANTHER" id="PTHR10507:SF0">
    <property type="entry name" value="CELL DIVISION CONTROL PROTEIN 45 HOMOLOG"/>
    <property type="match status" value="1"/>
</dbReference>
<keyword evidence="8" id="KW-1185">Reference proteome</keyword>
<protein>
    <recommendedName>
        <fullName evidence="9">Cell division control protein 45 homolog</fullName>
    </recommendedName>
</protein>
<dbReference type="InterPro" id="IPR003874">
    <property type="entry name" value="CDC45"/>
</dbReference>
<keyword evidence="5" id="KW-0131">Cell cycle</keyword>
<evidence type="ECO:0000313" key="8">
    <source>
        <dbReference type="Proteomes" id="UP000002358"/>
    </source>
</evidence>
<dbReference type="GO" id="GO:0006270">
    <property type="term" value="P:DNA replication initiation"/>
    <property type="evidence" value="ECO:0007669"/>
    <property type="project" value="InterPro"/>
</dbReference>
<dbReference type="CTD" id="8318"/>
<dbReference type="OrthoDB" id="10258882at2759"/>
<dbReference type="PANTHER" id="PTHR10507">
    <property type="entry name" value="CDC45-RELATED PROTEIN"/>
    <property type="match status" value="1"/>
</dbReference>
<keyword evidence="4" id="KW-0539">Nucleus</keyword>
<evidence type="ECO:0000256" key="4">
    <source>
        <dbReference type="ARBA" id="ARBA00023242"/>
    </source>
</evidence>
<feature type="region of interest" description="Disordered" evidence="6">
    <location>
        <begin position="124"/>
        <end position="158"/>
    </location>
</feature>
<dbReference type="Proteomes" id="UP000002358">
    <property type="component" value="Chromosome 2"/>
</dbReference>
<dbReference type="RefSeq" id="XP_003424109.1">
    <property type="nucleotide sequence ID" value="XM_003424061.5"/>
</dbReference>
<organism evidence="7 8">
    <name type="scientific">Nasonia vitripennis</name>
    <name type="common">Parasitic wasp</name>
    <dbReference type="NCBI Taxonomy" id="7425"/>
    <lineage>
        <taxon>Eukaryota</taxon>
        <taxon>Metazoa</taxon>
        <taxon>Ecdysozoa</taxon>
        <taxon>Arthropoda</taxon>
        <taxon>Hexapoda</taxon>
        <taxon>Insecta</taxon>
        <taxon>Pterygota</taxon>
        <taxon>Neoptera</taxon>
        <taxon>Endopterygota</taxon>
        <taxon>Hymenoptera</taxon>
        <taxon>Apocrita</taxon>
        <taxon>Proctotrupomorpha</taxon>
        <taxon>Chalcidoidea</taxon>
        <taxon>Pteromalidae</taxon>
        <taxon>Pteromalinae</taxon>
        <taxon>Nasonia</taxon>
    </lineage>
</organism>
<evidence type="ECO:0000313" key="7">
    <source>
        <dbReference type="EnsemblMetazoa" id="XP_003424109"/>
    </source>
</evidence>
<keyword evidence="3" id="KW-0235">DNA replication</keyword>
<evidence type="ECO:0008006" key="9">
    <source>
        <dbReference type="Google" id="ProtNLM"/>
    </source>
</evidence>
<dbReference type="GO" id="GO:0003682">
    <property type="term" value="F:chromatin binding"/>
    <property type="evidence" value="ECO:0007669"/>
    <property type="project" value="TreeGrafter"/>
</dbReference>
<evidence type="ECO:0000256" key="1">
    <source>
        <dbReference type="ARBA" id="ARBA00004123"/>
    </source>
</evidence>
<evidence type="ECO:0000256" key="3">
    <source>
        <dbReference type="ARBA" id="ARBA00022705"/>
    </source>
</evidence>
<evidence type="ECO:0000256" key="5">
    <source>
        <dbReference type="ARBA" id="ARBA00023306"/>
    </source>
</evidence>